<evidence type="ECO:0000259" key="1">
    <source>
        <dbReference type="Pfam" id="PF01609"/>
    </source>
</evidence>
<dbReference type="GO" id="GO:0006313">
    <property type="term" value="P:DNA transposition"/>
    <property type="evidence" value="ECO:0007669"/>
    <property type="project" value="InterPro"/>
</dbReference>
<dbReference type="PANTHER" id="PTHR30007:SF1">
    <property type="entry name" value="BLR1914 PROTEIN"/>
    <property type="match status" value="1"/>
</dbReference>
<organism evidence="2 3">
    <name type="scientific">Shimazuella alba</name>
    <dbReference type="NCBI Taxonomy" id="2690964"/>
    <lineage>
        <taxon>Bacteria</taxon>
        <taxon>Bacillati</taxon>
        <taxon>Bacillota</taxon>
        <taxon>Bacilli</taxon>
        <taxon>Bacillales</taxon>
        <taxon>Thermoactinomycetaceae</taxon>
        <taxon>Shimazuella</taxon>
    </lineage>
</organism>
<reference evidence="2 3" key="1">
    <citation type="submission" date="2019-12" db="EMBL/GenBank/DDBJ databases">
        <title>Whole-genome analyses of novel actinobacteria.</title>
        <authorList>
            <person name="Sahin N."/>
            <person name="Saygin H."/>
        </authorList>
    </citation>
    <scope>NUCLEOTIDE SEQUENCE [LARGE SCALE GENOMIC DNA]</scope>
    <source>
        <strain evidence="2 3">KC615</strain>
    </source>
</reference>
<feature type="domain" description="Transposase IS4-like" evidence="1">
    <location>
        <begin position="8"/>
        <end position="167"/>
    </location>
</feature>
<dbReference type="EMBL" id="WUUL01000002">
    <property type="protein sequence ID" value="MXQ52743.1"/>
    <property type="molecule type" value="Genomic_DNA"/>
</dbReference>
<dbReference type="GO" id="GO:0003677">
    <property type="term" value="F:DNA binding"/>
    <property type="evidence" value="ECO:0007669"/>
    <property type="project" value="InterPro"/>
</dbReference>
<dbReference type="GO" id="GO:0004803">
    <property type="term" value="F:transposase activity"/>
    <property type="evidence" value="ECO:0007669"/>
    <property type="project" value="InterPro"/>
</dbReference>
<gene>
    <name evidence="2" type="ORF">GSM42_03155</name>
</gene>
<dbReference type="Pfam" id="PF01609">
    <property type="entry name" value="DDE_Tnp_1"/>
    <property type="match status" value="1"/>
</dbReference>
<evidence type="ECO:0000313" key="3">
    <source>
        <dbReference type="Proteomes" id="UP000430692"/>
    </source>
</evidence>
<name>A0A6I4VNW2_9BACL</name>
<sequence>MNWDQVYLDGSFVAAKRGGTGIGNTKMGKGTKVMAVAEKNGIPIGILVESAQPHEIRLAERTLATIRVPSKRGRPLSRFRELVADRAYHSGAFRLALRKKGIKPTIPGRKTDKKRKGRPLAVGDGYKHRWKIERCFAWMDNNRRLVVRYERYIQHYKAFCLLSLILLCVNRLLK</sequence>
<keyword evidence="3" id="KW-1185">Reference proteome</keyword>
<dbReference type="AlphaFoldDB" id="A0A6I4VNW2"/>
<dbReference type="InterPro" id="IPR002559">
    <property type="entry name" value="Transposase_11"/>
</dbReference>
<dbReference type="PANTHER" id="PTHR30007">
    <property type="entry name" value="PHP DOMAIN PROTEIN"/>
    <property type="match status" value="1"/>
</dbReference>
<dbReference type="Proteomes" id="UP000430692">
    <property type="component" value="Unassembled WGS sequence"/>
</dbReference>
<comment type="caution">
    <text evidence="2">The sequence shown here is derived from an EMBL/GenBank/DDBJ whole genome shotgun (WGS) entry which is preliminary data.</text>
</comment>
<dbReference type="NCBIfam" id="NF033580">
    <property type="entry name" value="transpos_IS5_3"/>
    <property type="match status" value="1"/>
</dbReference>
<proteinExistence type="predicted"/>
<evidence type="ECO:0000313" key="2">
    <source>
        <dbReference type="EMBL" id="MXQ52743.1"/>
    </source>
</evidence>
<accession>A0A6I4VNW2</accession>
<protein>
    <submittedName>
        <fullName evidence="2">IS5 family transposase</fullName>
    </submittedName>
</protein>